<keyword evidence="2 10" id="KW-0812">Transmembrane</keyword>
<reference evidence="12" key="1">
    <citation type="submission" date="2020-06" db="EMBL/GenBank/DDBJ databases">
        <authorList>
            <person name="Li T."/>
            <person name="Hu X."/>
            <person name="Zhang T."/>
            <person name="Song X."/>
            <person name="Zhang H."/>
            <person name="Dai N."/>
            <person name="Sheng W."/>
            <person name="Hou X."/>
            <person name="Wei L."/>
        </authorList>
    </citation>
    <scope>NUCLEOTIDE SEQUENCE</scope>
    <source>
        <strain evidence="12">KEN1</strain>
        <tissue evidence="12">Leaf</tissue>
    </source>
</reference>
<dbReference type="CDD" id="cd16454">
    <property type="entry name" value="RING-H2_PA-TM-RING"/>
    <property type="match status" value="1"/>
</dbReference>
<dbReference type="GO" id="GO:0016020">
    <property type="term" value="C:membrane"/>
    <property type="evidence" value="ECO:0007669"/>
    <property type="project" value="UniProtKB-SubCell"/>
</dbReference>
<name>A0AAW2VF01_9LAMI</name>
<evidence type="ECO:0000259" key="11">
    <source>
        <dbReference type="PROSITE" id="PS50089"/>
    </source>
</evidence>
<evidence type="ECO:0000256" key="1">
    <source>
        <dbReference type="ARBA" id="ARBA00004370"/>
    </source>
</evidence>
<dbReference type="EMBL" id="JACGWN010000010">
    <property type="protein sequence ID" value="KAL0428224.1"/>
    <property type="molecule type" value="Genomic_DNA"/>
</dbReference>
<dbReference type="AlphaFoldDB" id="A0AAW2VF01"/>
<evidence type="ECO:0000256" key="10">
    <source>
        <dbReference type="SAM" id="Phobius"/>
    </source>
</evidence>
<dbReference type="SMART" id="SM00184">
    <property type="entry name" value="RING"/>
    <property type="match status" value="1"/>
</dbReference>
<protein>
    <submittedName>
        <fullName evidence="12">RING-H2 finger protein ATL56</fullName>
    </submittedName>
</protein>
<dbReference type="GO" id="GO:0008270">
    <property type="term" value="F:zinc ion binding"/>
    <property type="evidence" value="ECO:0007669"/>
    <property type="project" value="UniProtKB-KW"/>
</dbReference>
<comment type="subcellular location">
    <subcellularLocation>
        <location evidence="1">Membrane</location>
    </subcellularLocation>
</comment>
<dbReference type="InterPro" id="IPR013083">
    <property type="entry name" value="Znf_RING/FYVE/PHD"/>
</dbReference>
<comment type="similarity">
    <text evidence="8">Belongs to the RING-type zinc finger family. ATL subfamily.</text>
</comment>
<keyword evidence="6 10" id="KW-1133">Transmembrane helix</keyword>
<evidence type="ECO:0000256" key="6">
    <source>
        <dbReference type="ARBA" id="ARBA00022989"/>
    </source>
</evidence>
<evidence type="ECO:0000256" key="7">
    <source>
        <dbReference type="ARBA" id="ARBA00023136"/>
    </source>
</evidence>
<accession>A0AAW2VF01</accession>
<dbReference type="Gene3D" id="3.30.40.10">
    <property type="entry name" value="Zinc/RING finger domain, C3HC4 (zinc finger)"/>
    <property type="match status" value="1"/>
</dbReference>
<dbReference type="SUPFAM" id="SSF57850">
    <property type="entry name" value="RING/U-box"/>
    <property type="match status" value="1"/>
</dbReference>
<dbReference type="PANTHER" id="PTHR46539">
    <property type="entry name" value="E3 UBIQUITIN-PROTEIN LIGASE ATL42"/>
    <property type="match status" value="1"/>
</dbReference>
<feature type="domain" description="RING-type" evidence="11">
    <location>
        <begin position="113"/>
        <end position="152"/>
    </location>
</feature>
<comment type="caution">
    <text evidence="12">The sequence shown here is derived from an EMBL/GenBank/DDBJ whole genome shotgun (WGS) entry which is preliminary data.</text>
</comment>
<keyword evidence="7 10" id="KW-0472">Membrane</keyword>
<evidence type="ECO:0000256" key="8">
    <source>
        <dbReference type="ARBA" id="ARBA00024209"/>
    </source>
</evidence>
<dbReference type="InterPro" id="IPR001841">
    <property type="entry name" value="Znf_RING"/>
</dbReference>
<dbReference type="PROSITE" id="PS50089">
    <property type="entry name" value="ZF_RING_2"/>
    <property type="match status" value="1"/>
</dbReference>
<proteinExistence type="inferred from homology"/>
<evidence type="ECO:0000256" key="3">
    <source>
        <dbReference type="ARBA" id="ARBA00022723"/>
    </source>
</evidence>
<feature type="transmembrane region" description="Helical" evidence="10">
    <location>
        <begin position="24"/>
        <end position="57"/>
    </location>
</feature>
<dbReference type="PANTHER" id="PTHR46539:SF9">
    <property type="entry name" value="RING-H2 FINGER PROTEIN ATL56"/>
    <property type="match status" value="1"/>
</dbReference>
<keyword evidence="4 9" id="KW-0863">Zinc-finger</keyword>
<evidence type="ECO:0000256" key="9">
    <source>
        <dbReference type="PROSITE-ProRule" id="PRU00175"/>
    </source>
</evidence>
<gene>
    <name evidence="12" type="ORF">Slati_2997200</name>
</gene>
<dbReference type="Pfam" id="PF13639">
    <property type="entry name" value="zf-RING_2"/>
    <property type="match status" value="1"/>
</dbReference>
<keyword evidence="5" id="KW-0862">Zinc</keyword>
<evidence type="ECO:0000256" key="2">
    <source>
        <dbReference type="ARBA" id="ARBA00022692"/>
    </source>
</evidence>
<sequence>MPAFTGENHRHAPPPYLSRSQRKLLLFFLKCVIMVVVISLFLFFLGFAAIVLLHFLFMSNTFHRRCTRLFHPTAVADDDASVSTRAAEGSLHIQALLPDVTYSAAAFPGKSDCAICLDSFREGDGCRNIPVCNHLFHAKCVDRWIRKKPTCPSVEPGWIWIRQGRRVREPAAMINGRGFGLLISRRALLIEV</sequence>
<evidence type="ECO:0000256" key="5">
    <source>
        <dbReference type="ARBA" id="ARBA00022833"/>
    </source>
</evidence>
<organism evidence="12">
    <name type="scientific">Sesamum latifolium</name>
    <dbReference type="NCBI Taxonomy" id="2727402"/>
    <lineage>
        <taxon>Eukaryota</taxon>
        <taxon>Viridiplantae</taxon>
        <taxon>Streptophyta</taxon>
        <taxon>Embryophyta</taxon>
        <taxon>Tracheophyta</taxon>
        <taxon>Spermatophyta</taxon>
        <taxon>Magnoliopsida</taxon>
        <taxon>eudicotyledons</taxon>
        <taxon>Gunneridae</taxon>
        <taxon>Pentapetalae</taxon>
        <taxon>asterids</taxon>
        <taxon>lamiids</taxon>
        <taxon>Lamiales</taxon>
        <taxon>Pedaliaceae</taxon>
        <taxon>Sesamum</taxon>
    </lineage>
</organism>
<evidence type="ECO:0000313" key="12">
    <source>
        <dbReference type="EMBL" id="KAL0428224.1"/>
    </source>
</evidence>
<keyword evidence="3" id="KW-0479">Metal-binding</keyword>
<evidence type="ECO:0000256" key="4">
    <source>
        <dbReference type="ARBA" id="ARBA00022771"/>
    </source>
</evidence>
<reference evidence="12" key="2">
    <citation type="journal article" date="2024" name="Plant">
        <title>Genomic evolution and insights into agronomic trait innovations of Sesamum species.</title>
        <authorList>
            <person name="Miao H."/>
            <person name="Wang L."/>
            <person name="Qu L."/>
            <person name="Liu H."/>
            <person name="Sun Y."/>
            <person name="Le M."/>
            <person name="Wang Q."/>
            <person name="Wei S."/>
            <person name="Zheng Y."/>
            <person name="Lin W."/>
            <person name="Duan Y."/>
            <person name="Cao H."/>
            <person name="Xiong S."/>
            <person name="Wang X."/>
            <person name="Wei L."/>
            <person name="Li C."/>
            <person name="Ma Q."/>
            <person name="Ju M."/>
            <person name="Zhao R."/>
            <person name="Li G."/>
            <person name="Mu C."/>
            <person name="Tian Q."/>
            <person name="Mei H."/>
            <person name="Zhang T."/>
            <person name="Gao T."/>
            <person name="Zhang H."/>
        </authorList>
    </citation>
    <scope>NUCLEOTIDE SEQUENCE</scope>
    <source>
        <strain evidence="12">KEN1</strain>
    </source>
</reference>